<dbReference type="PRINTS" id="PR00922">
    <property type="entry name" value="DADACBPTASE3"/>
</dbReference>
<dbReference type="SUPFAM" id="SSF56601">
    <property type="entry name" value="beta-lactamase/transpeptidase-like"/>
    <property type="match status" value="1"/>
</dbReference>
<name>A0A2T1ENQ4_9CYAN</name>
<sequence length="449" mass="48032">MLELFSSGLVSLWLNMAGVSRPAVSHGNVVSALWQDTPWIVLPGAPDAAAETTLQRYLEGLTRKGLATTSQGVWLQSGTQFLASNQGTTPLPAASLTKVATSLASLETWGPDHQFETLISATGPIQNGVLQGDLVIQGGGDPLLVWEEAIALGNELNRIGVTKVTGNLVLTGNFLMNFETKPEKAGALLKQALDANRWSGEAADQYRNLPRGTPRPHVTIAGTVQVINYGADLLPKQILLLRHRSLPLSHILKLMNIYSNNVIAESLANSLGGASVVAQQAAIAADVPQAEIQLKNGSGLGTENQISPRAICAMFATLQRYLQFRSLTIADLFPIAGVDGGTIDYRKIPQDAVVKTGTLNDVSALAGVLPTRDRGFVWFVMINRGTDLDDLRDRQDQLLQALVKQWGTVSTRPLALSPVSTQSITTLLGASDRTEAVRSALEVNTYSSN</sequence>
<keyword evidence="3" id="KW-0645">Protease</keyword>
<evidence type="ECO:0000313" key="3">
    <source>
        <dbReference type="EMBL" id="PSB34333.1"/>
    </source>
</evidence>
<dbReference type="GO" id="GO:0000270">
    <property type="term" value="P:peptidoglycan metabolic process"/>
    <property type="evidence" value="ECO:0007669"/>
    <property type="project" value="TreeGrafter"/>
</dbReference>
<dbReference type="Proteomes" id="UP000239576">
    <property type="component" value="Unassembled WGS sequence"/>
</dbReference>
<evidence type="ECO:0000256" key="2">
    <source>
        <dbReference type="ARBA" id="ARBA00022801"/>
    </source>
</evidence>
<dbReference type="InterPro" id="IPR000667">
    <property type="entry name" value="Peptidase_S13"/>
</dbReference>
<dbReference type="Gene3D" id="3.50.80.20">
    <property type="entry name" value="D-Ala-D-Ala carboxypeptidase C, peptidase S13"/>
    <property type="match status" value="1"/>
</dbReference>
<dbReference type="Gene3D" id="3.40.710.10">
    <property type="entry name" value="DD-peptidase/beta-lactamase superfamily"/>
    <property type="match status" value="1"/>
</dbReference>
<keyword evidence="4" id="KW-1185">Reference proteome</keyword>
<dbReference type="GO" id="GO:0004185">
    <property type="term" value="F:serine-type carboxypeptidase activity"/>
    <property type="evidence" value="ECO:0007669"/>
    <property type="project" value="InterPro"/>
</dbReference>
<protein>
    <submittedName>
        <fullName evidence="3">D-alanyl-D-alanine carboxypeptidase</fullName>
    </submittedName>
</protein>
<evidence type="ECO:0000256" key="1">
    <source>
        <dbReference type="ARBA" id="ARBA00006096"/>
    </source>
</evidence>
<dbReference type="RefSeq" id="WP_106254708.1">
    <property type="nucleotide sequence ID" value="NZ_CAWNSW010000073.1"/>
</dbReference>
<comment type="caution">
    <text evidence="3">The sequence shown here is derived from an EMBL/GenBank/DDBJ whole genome shotgun (WGS) entry which is preliminary data.</text>
</comment>
<dbReference type="PANTHER" id="PTHR30023:SF0">
    <property type="entry name" value="PENICILLIN-SENSITIVE CARBOXYPEPTIDASE A"/>
    <property type="match status" value="1"/>
</dbReference>
<organism evidence="3 4">
    <name type="scientific">Stenomitos frigidus ULC18</name>
    <dbReference type="NCBI Taxonomy" id="2107698"/>
    <lineage>
        <taxon>Bacteria</taxon>
        <taxon>Bacillati</taxon>
        <taxon>Cyanobacteriota</taxon>
        <taxon>Cyanophyceae</taxon>
        <taxon>Leptolyngbyales</taxon>
        <taxon>Leptolyngbyaceae</taxon>
        <taxon>Stenomitos</taxon>
    </lineage>
</organism>
<dbReference type="AlphaFoldDB" id="A0A2T1ENQ4"/>
<proteinExistence type="inferred from homology"/>
<comment type="similarity">
    <text evidence="1">Belongs to the peptidase S13 family.</text>
</comment>
<keyword evidence="2" id="KW-0378">Hydrolase</keyword>
<dbReference type="EMBL" id="PVWK01000014">
    <property type="protein sequence ID" value="PSB34333.1"/>
    <property type="molecule type" value="Genomic_DNA"/>
</dbReference>
<keyword evidence="3" id="KW-0121">Carboxypeptidase</keyword>
<dbReference type="Pfam" id="PF02113">
    <property type="entry name" value="Peptidase_S13"/>
    <property type="match status" value="2"/>
</dbReference>
<dbReference type="PANTHER" id="PTHR30023">
    <property type="entry name" value="D-ALANYL-D-ALANINE CARBOXYPEPTIDASE"/>
    <property type="match status" value="1"/>
</dbReference>
<accession>A0A2T1ENQ4</accession>
<reference evidence="3 4" key="2">
    <citation type="submission" date="2018-03" db="EMBL/GenBank/DDBJ databases">
        <title>The ancient ancestry and fast evolution of plastids.</title>
        <authorList>
            <person name="Moore K.R."/>
            <person name="Magnabosco C."/>
            <person name="Momper L."/>
            <person name="Gold D.A."/>
            <person name="Bosak T."/>
            <person name="Fournier G.P."/>
        </authorList>
    </citation>
    <scope>NUCLEOTIDE SEQUENCE [LARGE SCALE GENOMIC DNA]</scope>
    <source>
        <strain evidence="3 4">ULC18</strain>
    </source>
</reference>
<dbReference type="OrthoDB" id="9802627at2"/>
<gene>
    <name evidence="3" type="ORF">C7B82_02355</name>
</gene>
<evidence type="ECO:0000313" key="4">
    <source>
        <dbReference type="Proteomes" id="UP000239576"/>
    </source>
</evidence>
<dbReference type="InterPro" id="IPR012338">
    <property type="entry name" value="Beta-lactam/transpept-like"/>
</dbReference>
<reference evidence="4" key="1">
    <citation type="submission" date="2018-02" db="EMBL/GenBank/DDBJ databases">
        <authorList>
            <person name="Moore K."/>
            <person name="Momper L."/>
        </authorList>
    </citation>
    <scope>NUCLEOTIDE SEQUENCE [LARGE SCALE GENOMIC DNA]</scope>
    <source>
        <strain evidence="4">ULC18</strain>
    </source>
</reference>
<dbReference type="GO" id="GO:0006508">
    <property type="term" value="P:proteolysis"/>
    <property type="evidence" value="ECO:0007669"/>
    <property type="project" value="InterPro"/>
</dbReference>